<accession>A0A4S4EWW8</accession>
<reference evidence="1 2" key="1">
    <citation type="journal article" date="2018" name="Proc. Natl. Acad. Sci. U.S.A.">
        <title>Draft genome sequence of Camellia sinensis var. sinensis provides insights into the evolution of the tea genome and tea quality.</title>
        <authorList>
            <person name="Wei C."/>
            <person name="Yang H."/>
            <person name="Wang S."/>
            <person name="Zhao J."/>
            <person name="Liu C."/>
            <person name="Gao L."/>
            <person name="Xia E."/>
            <person name="Lu Y."/>
            <person name="Tai Y."/>
            <person name="She G."/>
            <person name="Sun J."/>
            <person name="Cao H."/>
            <person name="Tong W."/>
            <person name="Gao Q."/>
            <person name="Li Y."/>
            <person name="Deng W."/>
            <person name="Jiang X."/>
            <person name="Wang W."/>
            <person name="Chen Q."/>
            <person name="Zhang S."/>
            <person name="Li H."/>
            <person name="Wu J."/>
            <person name="Wang P."/>
            <person name="Li P."/>
            <person name="Shi C."/>
            <person name="Zheng F."/>
            <person name="Jian J."/>
            <person name="Huang B."/>
            <person name="Shan D."/>
            <person name="Shi M."/>
            <person name="Fang C."/>
            <person name="Yue Y."/>
            <person name="Li F."/>
            <person name="Li D."/>
            <person name="Wei S."/>
            <person name="Han B."/>
            <person name="Jiang C."/>
            <person name="Yin Y."/>
            <person name="Xia T."/>
            <person name="Zhang Z."/>
            <person name="Bennetzen J.L."/>
            <person name="Zhao S."/>
            <person name="Wan X."/>
        </authorList>
    </citation>
    <scope>NUCLEOTIDE SEQUENCE [LARGE SCALE GENOMIC DNA]</scope>
    <source>
        <strain evidence="2">cv. Shuchazao</strain>
        <tissue evidence="1">Leaf</tissue>
    </source>
</reference>
<dbReference type="GO" id="GO:0050793">
    <property type="term" value="P:regulation of developmental process"/>
    <property type="evidence" value="ECO:0007669"/>
    <property type="project" value="TreeGrafter"/>
</dbReference>
<dbReference type="AlphaFoldDB" id="A0A4S4EWW8"/>
<dbReference type="PANTHER" id="PTHR31948">
    <property type="entry name" value="ZINC-FINGER HOMEODOMAIN PROTEIN 2"/>
    <property type="match status" value="1"/>
</dbReference>
<name>A0A4S4EWW8_CAMSN</name>
<dbReference type="PANTHER" id="PTHR31948:SF171">
    <property type="entry name" value="HOMEOBOX DOMAIN-CONTAINING PROTEIN"/>
    <property type="match status" value="1"/>
</dbReference>
<evidence type="ECO:0000313" key="2">
    <source>
        <dbReference type="Proteomes" id="UP000306102"/>
    </source>
</evidence>
<dbReference type="GO" id="GO:0005634">
    <property type="term" value="C:nucleus"/>
    <property type="evidence" value="ECO:0007669"/>
    <property type="project" value="TreeGrafter"/>
</dbReference>
<evidence type="ECO:0000313" key="1">
    <source>
        <dbReference type="EMBL" id="THG21172.1"/>
    </source>
</evidence>
<dbReference type="Proteomes" id="UP000306102">
    <property type="component" value="Unassembled WGS sequence"/>
</dbReference>
<dbReference type="GO" id="GO:0003700">
    <property type="term" value="F:DNA-binding transcription factor activity"/>
    <property type="evidence" value="ECO:0007669"/>
    <property type="project" value="TreeGrafter"/>
</dbReference>
<dbReference type="GO" id="GO:0000976">
    <property type="term" value="F:transcription cis-regulatory region binding"/>
    <property type="evidence" value="ECO:0007669"/>
    <property type="project" value="TreeGrafter"/>
</dbReference>
<evidence type="ECO:0008006" key="3">
    <source>
        <dbReference type="Google" id="ProtNLM"/>
    </source>
</evidence>
<dbReference type="EMBL" id="SDRB02001524">
    <property type="protein sequence ID" value="THG21172.1"/>
    <property type="molecule type" value="Genomic_DNA"/>
</dbReference>
<protein>
    <recommendedName>
        <fullName evidence="3">ZF-HD dimerization-type domain-containing protein</fullName>
    </recommendedName>
</protein>
<dbReference type="SUPFAM" id="SSF46689">
    <property type="entry name" value="Homeodomain-like"/>
    <property type="match status" value="1"/>
</dbReference>
<organism evidence="1 2">
    <name type="scientific">Camellia sinensis var. sinensis</name>
    <name type="common">China tea</name>
    <dbReference type="NCBI Taxonomy" id="542762"/>
    <lineage>
        <taxon>Eukaryota</taxon>
        <taxon>Viridiplantae</taxon>
        <taxon>Streptophyta</taxon>
        <taxon>Embryophyta</taxon>
        <taxon>Tracheophyta</taxon>
        <taxon>Spermatophyta</taxon>
        <taxon>Magnoliopsida</taxon>
        <taxon>eudicotyledons</taxon>
        <taxon>Gunneridae</taxon>
        <taxon>Pentapetalae</taxon>
        <taxon>asterids</taxon>
        <taxon>Ericales</taxon>
        <taxon>Theaceae</taxon>
        <taxon>Camellia</taxon>
    </lineage>
</organism>
<dbReference type="InterPro" id="IPR009057">
    <property type="entry name" value="Homeodomain-like_sf"/>
</dbReference>
<dbReference type="Gene3D" id="1.10.10.60">
    <property type="entry name" value="Homeodomain-like"/>
    <property type="match status" value="1"/>
</dbReference>
<proteinExistence type="predicted"/>
<sequence>MENNNGHCGIHCATIVRYRECQRNNAANGSNRFLNAVVEESHPSVTFYYAAYGCHRSLHCVKEVLVQLDLTVIGVLHSMYAASVVAATRHHQAPTPPPPPLPPRAAIDEENLNNRKVEQEPPKKKRRRVRFSDVQIMEMVKYATVELEWSLGGHNEDYHGEFCEVIKITPWSFKVWMKNNKNKYLESEESSTNDHNGGSVV</sequence>
<comment type="caution">
    <text evidence="1">The sequence shown here is derived from an EMBL/GenBank/DDBJ whole genome shotgun (WGS) entry which is preliminary data.</text>
</comment>
<gene>
    <name evidence="1" type="ORF">TEA_011506</name>
</gene>
<keyword evidence="2" id="KW-1185">Reference proteome</keyword>